<dbReference type="Pfam" id="PF03372">
    <property type="entry name" value="Exo_endo_phos"/>
    <property type="match status" value="1"/>
</dbReference>
<dbReference type="Proteomes" id="UP000555828">
    <property type="component" value="Unassembled WGS sequence"/>
</dbReference>
<reference evidence="2 3" key="1">
    <citation type="submission" date="2020-08" db="EMBL/GenBank/DDBJ databases">
        <title>Genomic Encyclopedia of Type Strains, Phase IV (KMG-IV): sequencing the most valuable type-strain genomes for metagenomic binning, comparative biology and taxonomic classification.</title>
        <authorList>
            <person name="Goeker M."/>
        </authorList>
    </citation>
    <scope>NUCLEOTIDE SEQUENCE [LARGE SCALE GENOMIC DNA]</scope>
    <source>
        <strain evidence="2 3">DSM 13481</strain>
    </source>
</reference>
<dbReference type="PANTHER" id="PTHR14859:SF1">
    <property type="entry name" value="PGAP2-INTERACTING PROTEIN"/>
    <property type="match status" value="1"/>
</dbReference>
<dbReference type="PANTHER" id="PTHR14859">
    <property type="entry name" value="CALCOFLUOR WHITE HYPERSENSITIVE PROTEIN PRECURSOR"/>
    <property type="match status" value="1"/>
</dbReference>
<sequence length="281" mass="33671">MLKILTLNLHTYQEIDIGQEKNLIEFFEKYENIQEKIVQFIMDENIDIAVFQEAAQHRDMDIIEEKFGIKIKRKNYIKVLHELLLKKNKFYEYVWDFSHYGWNIWEEGLGILTKYPIVNFESKYISKTKDKFSIYSRKILKTTLLINNKLVDIYTVHLNWVRNGFENEYKKLINWINKSSNSRLIIAGDFNINAGTKDYEKFISMNVKGEKLTDVFYETNRYKIDEPTIRKDKFNDGGRIDYILVSKHFRAIDSRIVFKDNDKYGRVSDHMGLWAKLEIIE</sequence>
<accession>A0A841GQL3</accession>
<evidence type="ECO:0000259" key="1">
    <source>
        <dbReference type="Pfam" id="PF03372"/>
    </source>
</evidence>
<keyword evidence="3" id="KW-1185">Reference proteome</keyword>
<keyword evidence="2" id="KW-0378">Hydrolase</keyword>
<dbReference type="SUPFAM" id="SSF56219">
    <property type="entry name" value="DNase I-like"/>
    <property type="match status" value="1"/>
</dbReference>
<name>A0A841GQL3_9BACT</name>
<evidence type="ECO:0000313" key="2">
    <source>
        <dbReference type="EMBL" id="MBB6061919.1"/>
    </source>
</evidence>
<organism evidence="2 3">
    <name type="scientific">Thermosipho japonicus</name>
    <dbReference type="NCBI Taxonomy" id="90323"/>
    <lineage>
        <taxon>Bacteria</taxon>
        <taxon>Thermotogati</taxon>
        <taxon>Thermotogota</taxon>
        <taxon>Thermotogae</taxon>
        <taxon>Thermotogales</taxon>
        <taxon>Fervidobacteriaceae</taxon>
        <taxon>Thermosipho</taxon>
    </lineage>
</organism>
<dbReference type="GO" id="GO:0006506">
    <property type="term" value="P:GPI anchor biosynthetic process"/>
    <property type="evidence" value="ECO:0007669"/>
    <property type="project" value="TreeGrafter"/>
</dbReference>
<dbReference type="AlphaFoldDB" id="A0A841GQL3"/>
<dbReference type="RefSeq" id="WP_184618668.1">
    <property type="nucleotide sequence ID" value="NZ_JACHEX010000001.1"/>
</dbReference>
<proteinExistence type="predicted"/>
<evidence type="ECO:0000313" key="3">
    <source>
        <dbReference type="Proteomes" id="UP000555828"/>
    </source>
</evidence>
<gene>
    <name evidence="2" type="ORF">HNP65_000341</name>
</gene>
<comment type="caution">
    <text evidence="2">The sequence shown here is derived from an EMBL/GenBank/DDBJ whole genome shotgun (WGS) entry which is preliminary data.</text>
</comment>
<feature type="domain" description="Endonuclease/exonuclease/phosphatase" evidence="1">
    <location>
        <begin position="37"/>
        <end position="270"/>
    </location>
</feature>
<dbReference type="InterPro" id="IPR005135">
    <property type="entry name" value="Endo/exonuclease/phosphatase"/>
</dbReference>
<dbReference type="InterPro" id="IPR051916">
    <property type="entry name" value="GPI-anchor_lipid_remodeler"/>
</dbReference>
<dbReference type="InterPro" id="IPR036691">
    <property type="entry name" value="Endo/exonu/phosph_ase_sf"/>
</dbReference>
<dbReference type="GO" id="GO:0016787">
    <property type="term" value="F:hydrolase activity"/>
    <property type="evidence" value="ECO:0007669"/>
    <property type="project" value="UniProtKB-KW"/>
</dbReference>
<dbReference type="Gene3D" id="3.60.10.10">
    <property type="entry name" value="Endonuclease/exonuclease/phosphatase"/>
    <property type="match status" value="1"/>
</dbReference>
<dbReference type="EMBL" id="JACHEX010000001">
    <property type="protein sequence ID" value="MBB6061919.1"/>
    <property type="molecule type" value="Genomic_DNA"/>
</dbReference>
<dbReference type="EC" id="3.1.3.90" evidence="2"/>
<protein>
    <submittedName>
        <fullName evidence="2">Maltose 6'-phosphate phosphatase</fullName>
        <ecNumber evidence="2">3.1.3.90</ecNumber>
    </submittedName>
</protein>
<dbReference type="GO" id="GO:0016020">
    <property type="term" value="C:membrane"/>
    <property type="evidence" value="ECO:0007669"/>
    <property type="project" value="GOC"/>
</dbReference>